<reference evidence="1" key="1">
    <citation type="submission" date="2020-07" db="EMBL/GenBank/DDBJ databases">
        <title>Huge and variable diversity of episymbiotic CPR bacteria and DPANN archaea in groundwater ecosystems.</title>
        <authorList>
            <person name="He C.Y."/>
            <person name="Keren R."/>
            <person name="Whittaker M."/>
            <person name="Farag I.F."/>
            <person name="Doudna J."/>
            <person name="Cate J.H.D."/>
            <person name="Banfield J.F."/>
        </authorList>
    </citation>
    <scope>NUCLEOTIDE SEQUENCE</scope>
    <source>
        <strain evidence="1">NC_groundwater_580_Pr5_B-0.1um_64_19</strain>
    </source>
</reference>
<dbReference type="EMBL" id="JACPNR010000004">
    <property type="protein sequence ID" value="MBI2677575.1"/>
    <property type="molecule type" value="Genomic_DNA"/>
</dbReference>
<protein>
    <submittedName>
        <fullName evidence="1">Uncharacterized protein</fullName>
    </submittedName>
</protein>
<dbReference type="Proteomes" id="UP000779809">
    <property type="component" value="Unassembled WGS sequence"/>
</dbReference>
<evidence type="ECO:0000313" key="2">
    <source>
        <dbReference type="Proteomes" id="UP000779809"/>
    </source>
</evidence>
<gene>
    <name evidence="1" type="ORF">HYX28_02200</name>
</gene>
<sequence length="106" mass="11633">MLLKVATGPAPALPAHALQPCHPVFESMFEMVVLPKAADATNPKPANTASRTKRENDWDCNAVLLDWIALTNKKLMNDVHLAHRTRAFSNGCNDLSGASTLLQWVR</sequence>
<comment type="caution">
    <text evidence="1">The sequence shown here is derived from an EMBL/GenBank/DDBJ whole genome shotgun (WGS) entry which is preliminary data.</text>
</comment>
<name>A0A932EQ14_9BACT</name>
<organism evidence="1 2">
    <name type="scientific">Candidatus Korobacter versatilis</name>
    <dbReference type="NCBI Taxonomy" id="658062"/>
    <lineage>
        <taxon>Bacteria</taxon>
        <taxon>Pseudomonadati</taxon>
        <taxon>Acidobacteriota</taxon>
        <taxon>Terriglobia</taxon>
        <taxon>Terriglobales</taxon>
        <taxon>Candidatus Korobacteraceae</taxon>
        <taxon>Candidatus Korobacter</taxon>
    </lineage>
</organism>
<dbReference type="AlphaFoldDB" id="A0A932EQ14"/>
<evidence type="ECO:0000313" key="1">
    <source>
        <dbReference type="EMBL" id="MBI2677575.1"/>
    </source>
</evidence>
<proteinExistence type="predicted"/>
<accession>A0A932EQ14</accession>